<dbReference type="Pfam" id="PF00176">
    <property type="entry name" value="SNF2-rel_dom"/>
    <property type="match status" value="1"/>
</dbReference>
<dbReference type="SMART" id="SM00487">
    <property type="entry name" value="DEXDc"/>
    <property type="match status" value="1"/>
</dbReference>
<dbReference type="CDD" id="cd18012">
    <property type="entry name" value="DEXQc_arch_SWI2_SNF2"/>
    <property type="match status" value="1"/>
</dbReference>
<keyword evidence="1" id="KW-0378">Hydrolase</keyword>
<dbReference type="PROSITE" id="PS50966">
    <property type="entry name" value="ZF_SWIM"/>
    <property type="match status" value="1"/>
</dbReference>
<dbReference type="PANTHER" id="PTHR10799">
    <property type="entry name" value="SNF2/RAD54 HELICASE FAMILY"/>
    <property type="match status" value="1"/>
</dbReference>
<dbReference type="PROSITE" id="PS51192">
    <property type="entry name" value="HELICASE_ATP_BIND_1"/>
    <property type="match status" value="1"/>
</dbReference>
<keyword evidence="7" id="KW-1185">Reference proteome</keyword>
<dbReference type="OrthoDB" id="9760715at2"/>
<evidence type="ECO:0000259" key="3">
    <source>
        <dbReference type="PROSITE" id="PS50966"/>
    </source>
</evidence>
<keyword evidence="6" id="KW-0067">ATP-binding</keyword>
<dbReference type="EMBL" id="QKMR01000026">
    <property type="protein sequence ID" value="PYG85009.1"/>
    <property type="molecule type" value="Genomic_DNA"/>
</dbReference>
<protein>
    <submittedName>
        <fullName evidence="6">SNF2 family DNA or RNA helicase</fullName>
    </submittedName>
</protein>
<dbReference type="InterPro" id="IPR027417">
    <property type="entry name" value="P-loop_NTPase"/>
</dbReference>
<dbReference type="InterPro" id="IPR001650">
    <property type="entry name" value="Helicase_C-like"/>
</dbReference>
<keyword evidence="6" id="KW-0547">Nucleotide-binding</keyword>
<accession>A0A318XJJ5</accession>
<dbReference type="SUPFAM" id="SSF52540">
    <property type="entry name" value="P-loop containing nucleoside triphosphate hydrolases"/>
    <property type="match status" value="2"/>
</dbReference>
<name>A0A318XJJ5_9FIRM</name>
<dbReference type="Pfam" id="PF08455">
    <property type="entry name" value="SNF2_assoc"/>
    <property type="match status" value="1"/>
</dbReference>
<evidence type="ECO:0000313" key="7">
    <source>
        <dbReference type="Proteomes" id="UP000248132"/>
    </source>
</evidence>
<dbReference type="InterPro" id="IPR013663">
    <property type="entry name" value="Helicase_SWF/SNF/SWI_bac"/>
</dbReference>
<evidence type="ECO:0000256" key="1">
    <source>
        <dbReference type="ARBA" id="ARBA00022801"/>
    </source>
</evidence>
<proteinExistence type="predicted"/>
<sequence>MFHISKESIYYLSTPMRFSKGLDYYTSKKVKSVSFNKNMLLFDASVIGNHPYNVQIQFDKKGYIKDYSCTCHDFSNTNSCCKHIISVLLLIIEKDNQGFFNSEKQKLAAKEIFDFFQARTSLSKIKINVEFSLELFKSKSPFAKIGPAAAFSMRIGTDRLYIVRNIREFLECIKSDKELIYGKGFSFDPSIFTFKDTEKKIISFLQEIWQNENLTDYLAGYTKKQSVLKDKEIFLSEAALKRLLVLLEPVAFNVILGEQKFEKICIVEKDIPLDFILTKNASAVELNIDTKAPLYQLTSDCEYFLYKDAIYRVSLNQQEYFKPFMHYISAQNTNLISFQDNDKERFFAELLPYIEKIGQVSIDEDLRAIVERVELEPEIYLDRHEDVITADVKFKYGERIINPFSAEVNQAPYDKILIRDLEKEGILLDILAETDCKVNGNRIYLDEEEKIFDFVNYVIPRLQEYSAVFYSESFKAMSFRRSLSFSGYLRLNSLTDLLEFNFNIDGVHKDELAYVIDSIKQKKKYYRLKNGDFLPLESTELINMAEIIDRLELNSSEFKNDIIQLPKYRALYIDNMLKESGMKFFERNNILKNLIHDMQEPSETEYKIPKAINGTLRSYQKLGFKWLKTLSVYGLGGILADDMGLGKTLQVITLLQYEKQVSGTCSSIVIVPTSLIYNWCSEVNKFAPEMTITAVVGSKPERLSLIESARKSDILVTSYALIRRDIDEYKKLSFRYCILDEAQHIKNPSSQAAKAVKQLVSSNRLALTGTPMENNLTELWSVFDFILPGYMHSHAKFVEKYEGPISKGDTSALSSLSKQLKPFILRRLKQDVLTELPDKIEHVIEAELTDDQKKLYMAYLEQAKGELFKEINENGFEKSQMKILAVLTRLRQLCCHPALFVDSYKGESGKLLLLKEIIEDSLMSGHRILIFSQFTSMLAIIKEWLISSETEYLYLDGSTPAEERIHLVRGFNSGKGKVFLLSLKSGGTGLNLTGADTVIHYDPWWNPAVEDQATDRAYRIGQTKTVHVMKLVTHGTIEEKIIKLKDRKKQLVDSVIQSGETLITKMSRQELEELFN</sequence>
<dbReference type="InterPro" id="IPR007527">
    <property type="entry name" value="Znf_SWIM"/>
</dbReference>
<dbReference type="AlphaFoldDB" id="A0A318XJJ5"/>
<dbReference type="PROSITE" id="PS51194">
    <property type="entry name" value="HELICASE_CTER"/>
    <property type="match status" value="1"/>
</dbReference>
<dbReference type="Gene3D" id="3.40.50.300">
    <property type="entry name" value="P-loop containing nucleotide triphosphate hydrolases"/>
    <property type="match status" value="1"/>
</dbReference>
<dbReference type="GO" id="GO:0005524">
    <property type="term" value="F:ATP binding"/>
    <property type="evidence" value="ECO:0007669"/>
    <property type="project" value="InterPro"/>
</dbReference>
<reference evidence="6 7" key="1">
    <citation type="submission" date="2018-06" db="EMBL/GenBank/DDBJ databases">
        <title>Genomic Encyclopedia of Type Strains, Phase I: the one thousand microbial genomes (KMG-I) project.</title>
        <authorList>
            <person name="Kyrpides N."/>
        </authorList>
    </citation>
    <scope>NUCLEOTIDE SEQUENCE [LARGE SCALE GENOMIC DNA]</scope>
    <source>
        <strain evidence="6 7">DSM 19573</strain>
    </source>
</reference>
<dbReference type="GO" id="GO:0004386">
    <property type="term" value="F:helicase activity"/>
    <property type="evidence" value="ECO:0007669"/>
    <property type="project" value="UniProtKB-KW"/>
</dbReference>
<dbReference type="InterPro" id="IPR038718">
    <property type="entry name" value="SNF2-like_sf"/>
</dbReference>
<organism evidence="6 7">
    <name type="scientific">Ruminiclostridium sufflavum DSM 19573</name>
    <dbReference type="NCBI Taxonomy" id="1121337"/>
    <lineage>
        <taxon>Bacteria</taxon>
        <taxon>Bacillati</taxon>
        <taxon>Bacillota</taxon>
        <taxon>Clostridia</taxon>
        <taxon>Eubacteriales</taxon>
        <taxon>Oscillospiraceae</taxon>
        <taxon>Ruminiclostridium</taxon>
    </lineage>
</organism>
<feature type="domain" description="SWIM-type" evidence="3">
    <location>
        <begin position="52"/>
        <end position="92"/>
    </location>
</feature>
<dbReference type="Pfam" id="PF04434">
    <property type="entry name" value="SWIM"/>
    <property type="match status" value="1"/>
</dbReference>
<dbReference type="InterPro" id="IPR049730">
    <property type="entry name" value="SNF2/RAD54-like_C"/>
</dbReference>
<feature type="domain" description="Helicase C-terminal" evidence="5">
    <location>
        <begin position="913"/>
        <end position="1067"/>
    </location>
</feature>
<evidence type="ECO:0000259" key="4">
    <source>
        <dbReference type="PROSITE" id="PS51192"/>
    </source>
</evidence>
<dbReference type="FunFam" id="3.40.50.300:FF:000533">
    <property type="entry name" value="Helicase, Snf2 family"/>
    <property type="match status" value="1"/>
</dbReference>
<evidence type="ECO:0000313" key="6">
    <source>
        <dbReference type="EMBL" id="PYG85009.1"/>
    </source>
</evidence>
<dbReference type="RefSeq" id="WP_110463326.1">
    <property type="nucleotide sequence ID" value="NZ_QKMR01000026.1"/>
</dbReference>
<dbReference type="GO" id="GO:0016787">
    <property type="term" value="F:hydrolase activity"/>
    <property type="evidence" value="ECO:0007669"/>
    <property type="project" value="UniProtKB-KW"/>
</dbReference>
<comment type="caution">
    <text evidence="6">The sequence shown here is derived from an EMBL/GenBank/DDBJ whole genome shotgun (WGS) entry which is preliminary data.</text>
</comment>
<dbReference type="Gene3D" id="3.40.50.10810">
    <property type="entry name" value="Tandem AAA-ATPase domain"/>
    <property type="match status" value="1"/>
</dbReference>
<dbReference type="InterPro" id="IPR014001">
    <property type="entry name" value="Helicase_ATP-bd"/>
</dbReference>
<evidence type="ECO:0000259" key="5">
    <source>
        <dbReference type="PROSITE" id="PS51194"/>
    </source>
</evidence>
<keyword evidence="2" id="KW-0862">Zinc</keyword>
<dbReference type="GO" id="GO:0008270">
    <property type="term" value="F:zinc ion binding"/>
    <property type="evidence" value="ECO:0007669"/>
    <property type="project" value="UniProtKB-KW"/>
</dbReference>
<dbReference type="Pfam" id="PF00271">
    <property type="entry name" value="Helicase_C"/>
    <property type="match status" value="1"/>
</dbReference>
<dbReference type="SMART" id="SM00490">
    <property type="entry name" value="HELICc"/>
    <property type="match status" value="1"/>
</dbReference>
<dbReference type="InterPro" id="IPR000330">
    <property type="entry name" value="SNF2_N"/>
</dbReference>
<keyword evidence="6" id="KW-0347">Helicase</keyword>
<feature type="domain" description="Helicase ATP-binding" evidence="4">
    <location>
        <begin position="628"/>
        <end position="789"/>
    </location>
</feature>
<keyword evidence="2" id="KW-0863">Zinc-finger</keyword>
<dbReference type="CDD" id="cd18793">
    <property type="entry name" value="SF2_C_SNF"/>
    <property type="match status" value="1"/>
</dbReference>
<keyword evidence="2" id="KW-0479">Metal-binding</keyword>
<evidence type="ECO:0000256" key="2">
    <source>
        <dbReference type="PROSITE-ProRule" id="PRU00325"/>
    </source>
</evidence>
<gene>
    <name evidence="6" type="ORF">LY28_03368</name>
</gene>
<dbReference type="Proteomes" id="UP000248132">
    <property type="component" value="Unassembled WGS sequence"/>
</dbReference>